<dbReference type="RefSeq" id="WP_141721398.1">
    <property type="nucleotide sequence ID" value="NZ_FMHY01000002.1"/>
</dbReference>
<dbReference type="PANTHER" id="PTHR46943:SF1">
    <property type="entry name" value="PENTRAXIN-RELATED PROTEIN PTX3"/>
    <property type="match status" value="1"/>
</dbReference>
<dbReference type="Proteomes" id="UP000199696">
    <property type="component" value="Unassembled WGS sequence"/>
</dbReference>
<dbReference type="InterPro" id="IPR006558">
    <property type="entry name" value="LamG-like"/>
</dbReference>
<dbReference type="AlphaFoldDB" id="A0A1C6VEB3"/>
<dbReference type="STRING" id="227316.GA0070604_5218"/>
<gene>
    <name evidence="5" type="ORF">GA0070604_5218</name>
</gene>
<dbReference type="Pfam" id="PF13385">
    <property type="entry name" value="Laminin_G_3"/>
    <property type="match status" value="2"/>
</dbReference>
<feature type="domain" description="LamG-like jellyroll fold" evidence="4">
    <location>
        <begin position="758"/>
        <end position="897"/>
    </location>
</feature>
<keyword evidence="5" id="KW-0430">Lectin</keyword>
<dbReference type="PANTHER" id="PTHR46943">
    <property type="entry name" value="PENTRAXIN-RELATED PROTEIN PTX3"/>
    <property type="match status" value="1"/>
</dbReference>
<sequence>MSAGNPLASVARRPRGTVLAAVLAVVGGLLTAPAAAATPAAPSALGEEAARAAAVATRQRVEATALRTENIQVFANPNGTFTMRQSVVPERVRRGADWVPVDTTLYARADGTVAPAATTLDMAFSGGGSGPLVRLRRDGAELALAWPGRLPTPVLAGNTATYREVLPGVDLLLRAEVESLSQLLVVKSAQAATNPALHRLRFPVTRSGLSLRTGAGGGLAAVDAAGREVFRAPAAYMWDSSGEATVAAAAGQARSSAAEVPGGRVRSMAVSLTADAFTLAPDRALLTAPGTHYPVYLDPSWSGNRTNWTQVWSNYPNTSFYNGANLGTSENVARVGYDATDGKLTRSLFQIDTSGVRGKHVLKATLQTYETWSRSCTTREVQAWEVGSFGSSTTWSKQPSWIAKLDAKSVAKGYSSSCPAGGVEFNVTAHVQKAANNNWTSIHEGLRASATAESNKDTLSWKKFRNNPTFTIEYNTVPAAPTNLTTDNSTLCTTGSGRLVLGTATPTLRATVSDPDNSVKARFEWWTQSGTAPVGSWTSATVAGKTPTVVATTVPSGAFSNGSIAKWRVRAEDGTDTSAWSGFCEFQVDTSRPPIPTLTSNGFPDNGESNAVMGTGLRVTLGPNGGTDVSYYEYAVNGDVTALTKKATPSGSTSPVDVTVVPDRFVNWMHARAVDKAGNRSEVATVIFYAAEPSGPVADWPLDYTGDGTVAEDVSGGAHHATLAGGAAWTEGVTGGALNLDGTTGYASTADLVPNATKSFSVSAWVRLDRTTKNGAAMSQPGNRGSAFLLYYSATYQRWEFKRMSADADSPVTTQAVSTTKPVAGEWYHLIGVYDAPAQQLRLYVNGLLEGTASYTTPWSSSGPVQLGRSKWNGNFTDYWPGDLDAERFYDRVLLPGEIQQVPRLVGRWKLDETSGTTAADSVGGHPATWSTTGVTRIAGVNGNAVQLADGVLSTTAPAIRTDGSYTVTAWVRPDALTKNGIALSQDGGNVGGVNLGWSWDAMAGVYRWSIRTPVGDSATAEICEAVDEFGMPIVGTWTFLAGVYDAQAHALRLYVDGQFVAESYFAGTWQAAGAVRIGRGRAGVTFQQYLTGAVDDARTYAGPLSDQAIWDLYTAQAG</sequence>
<dbReference type="InterPro" id="IPR013320">
    <property type="entry name" value="ConA-like_dom_sf"/>
</dbReference>
<evidence type="ECO:0000313" key="6">
    <source>
        <dbReference type="Proteomes" id="UP000199696"/>
    </source>
</evidence>
<keyword evidence="6" id="KW-1185">Reference proteome</keyword>
<dbReference type="SUPFAM" id="SSF49899">
    <property type="entry name" value="Concanavalin A-like lectins/glucanases"/>
    <property type="match status" value="2"/>
</dbReference>
<accession>A0A1C6VEB3</accession>
<keyword evidence="2" id="KW-1015">Disulfide bond</keyword>
<dbReference type="InterPro" id="IPR042837">
    <property type="entry name" value="PTX3"/>
</dbReference>
<evidence type="ECO:0000313" key="5">
    <source>
        <dbReference type="EMBL" id="SCL64467.1"/>
    </source>
</evidence>
<protein>
    <submittedName>
        <fullName evidence="5">Concanavalin A-like lectin/glucanases superfamily protein</fullName>
    </submittedName>
</protein>
<dbReference type="EMBL" id="FMHY01000002">
    <property type="protein sequence ID" value="SCL64467.1"/>
    <property type="molecule type" value="Genomic_DNA"/>
</dbReference>
<organism evidence="5 6">
    <name type="scientific">Micromonospora eburnea</name>
    <dbReference type="NCBI Taxonomy" id="227316"/>
    <lineage>
        <taxon>Bacteria</taxon>
        <taxon>Bacillati</taxon>
        <taxon>Actinomycetota</taxon>
        <taxon>Actinomycetes</taxon>
        <taxon>Micromonosporales</taxon>
        <taxon>Micromonosporaceae</taxon>
        <taxon>Micromonospora</taxon>
    </lineage>
</organism>
<evidence type="ECO:0000256" key="1">
    <source>
        <dbReference type="ARBA" id="ARBA00022729"/>
    </source>
</evidence>
<evidence type="ECO:0000256" key="3">
    <source>
        <dbReference type="SAM" id="SignalP"/>
    </source>
</evidence>
<feature type="chain" id="PRO_5008748623" evidence="3">
    <location>
        <begin position="37"/>
        <end position="1119"/>
    </location>
</feature>
<keyword evidence="1 3" id="KW-0732">Signal</keyword>
<proteinExistence type="predicted"/>
<dbReference type="Gene3D" id="2.60.120.200">
    <property type="match status" value="2"/>
</dbReference>
<feature type="domain" description="LamG-like jellyroll fold" evidence="4">
    <location>
        <begin position="964"/>
        <end position="1108"/>
    </location>
</feature>
<evidence type="ECO:0000259" key="4">
    <source>
        <dbReference type="SMART" id="SM00560"/>
    </source>
</evidence>
<dbReference type="SMART" id="SM00560">
    <property type="entry name" value="LamGL"/>
    <property type="match status" value="2"/>
</dbReference>
<evidence type="ECO:0000256" key="2">
    <source>
        <dbReference type="ARBA" id="ARBA00023157"/>
    </source>
</evidence>
<dbReference type="GO" id="GO:0006955">
    <property type="term" value="P:immune response"/>
    <property type="evidence" value="ECO:0007669"/>
    <property type="project" value="InterPro"/>
</dbReference>
<dbReference type="GO" id="GO:0030246">
    <property type="term" value="F:carbohydrate binding"/>
    <property type="evidence" value="ECO:0007669"/>
    <property type="project" value="UniProtKB-KW"/>
</dbReference>
<dbReference type="OrthoDB" id="176279at2"/>
<name>A0A1C6VEB3_9ACTN</name>
<feature type="signal peptide" evidence="3">
    <location>
        <begin position="1"/>
        <end position="36"/>
    </location>
</feature>
<reference evidence="6" key="1">
    <citation type="submission" date="2016-06" db="EMBL/GenBank/DDBJ databases">
        <authorList>
            <person name="Varghese N."/>
            <person name="Submissions Spin"/>
        </authorList>
    </citation>
    <scope>NUCLEOTIDE SEQUENCE [LARGE SCALE GENOMIC DNA]</scope>
    <source>
        <strain evidence="6">DSM 44814</strain>
    </source>
</reference>